<evidence type="ECO:0000259" key="4">
    <source>
        <dbReference type="PROSITE" id="PS01031"/>
    </source>
</evidence>
<dbReference type="GeneID" id="110726246"/>
<proteinExistence type="inferred from homology"/>
<dbReference type="KEGG" id="cqi:110726246"/>
<evidence type="ECO:0000313" key="5">
    <source>
        <dbReference type="EnsemblPlants" id="AUR62021735-RA:cds"/>
    </source>
</evidence>
<dbReference type="AlphaFoldDB" id="A0A803M1A3"/>
<name>A0A803M1A3_CHEQI</name>
<dbReference type="RefSeq" id="XP_021761396.1">
    <property type="nucleotide sequence ID" value="XM_021905704.1"/>
</dbReference>
<feature type="domain" description="SHSP" evidence="4">
    <location>
        <begin position="21"/>
        <end position="125"/>
    </location>
</feature>
<organism evidence="5 6">
    <name type="scientific">Chenopodium quinoa</name>
    <name type="common">Quinoa</name>
    <dbReference type="NCBI Taxonomy" id="63459"/>
    <lineage>
        <taxon>Eukaryota</taxon>
        <taxon>Viridiplantae</taxon>
        <taxon>Streptophyta</taxon>
        <taxon>Embryophyta</taxon>
        <taxon>Tracheophyta</taxon>
        <taxon>Spermatophyta</taxon>
        <taxon>Magnoliopsida</taxon>
        <taxon>eudicotyledons</taxon>
        <taxon>Gunneridae</taxon>
        <taxon>Pentapetalae</taxon>
        <taxon>Caryophyllales</taxon>
        <taxon>Chenopodiaceae</taxon>
        <taxon>Chenopodioideae</taxon>
        <taxon>Atripliceae</taxon>
        <taxon>Chenopodium</taxon>
    </lineage>
</organism>
<feature type="compositionally biased region" description="Basic and acidic residues" evidence="3">
    <location>
        <begin position="172"/>
        <end position="184"/>
    </location>
</feature>
<feature type="region of interest" description="Disordered" evidence="3">
    <location>
        <begin position="111"/>
        <end position="269"/>
    </location>
</feature>
<evidence type="ECO:0000313" key="6">
    <source>
        <dbReference type="Proteomes" id="UP000596660"/>
    </source>
</evidence>
<dbReference type="Proteomes" id="UP000596660">
    <property type="component" value="Unplaced"/>
</dbReference>
<dbReference type="PROSITE" id="PS01031">
    <property type="entry name" value="SHSP"/>
    <property type="match status" value="1"/>
</dbReference>
<protein>
    <recommendedName>
        <fullName evidence="4">SHSP domain-containing protein</fullName>
    </recommendedName>
</protein>
<accession>A0A803M1A3</accession>
<feature type="compositionally biased region" description="Basic and acidic residues" evidence="3">
    <location>
        <begin position="233"/>
        <end position="266"/>
    </location>
</feature>
<reference evidence="5" key="1">
    <citation type="journal article" date="2017" name="Nature">
        <title>The genome of Chenopodium quinoa.</title>
        <authorList>
            <person name="Jarvis D.E."/>
            <person name="Ho Y.S."/>
            <person name="Lightfoot D.J."/>
            <person name="Schmoeckel S.M."/>
            <person name="Li B."/>
            <person name="Borm T.J.A."/>
            <person name="Ohyanagi H."/>
            <person name="Mineta K."/>
            <person name="Michell C.T."/>
            <person name="Saber N."/>
            <person name="Kharbatia N.M."/>
            <person name="Rupper R.R."/>
            <person name="Sharp A.R."/>
            <person name="Dally N."/>
            <person name="Boughton B.A."/>
            <person name="Woo Y.H."/>
            <person name="Gao G."/>
            <person name="Schijlen E.G.W.M."/>
            <person name="Guo X."/>
            <person name="Momin A.A."/>
            <person name="Negrao S."/>
            <person name="Al-Babili S."/>
            <person name="Gehring C."/>
            <person name="Roessner U."/>
            <person name="Jung C."/>
            <person name="Murphy K."/>
            <person name="Arold S.T."/>
            <person name="Gojobori T."/>
            <person name="van der Linden C.G."/>
            <person name="van Loo E.N."/>
            <person name="Jellen E.N."/>
            <person name="Maughan P.J."/>
            <person name="Tester M."/>
        </authorList>
    </citation>
    <scope>NUCLEOTIDE SEQUENCE [LARGE SCALE GENOMIC DNA]</scope>
    <source>
        <strain evidence="5">cv. PI 614886</strain>
    </source>
</reference>
<evidence type="ECO:0000256" key="2">
    <source>
        <dbReference type="RuleBase" id="RU003616"/>
    </source>
</evidence>
<reference evidence="5" key="2">
    <citation type="submission" date="2021-03" db="UniProtKB">
        <authorList>
            <consortium name="EnsemblPlants"/>
        </authorList>
    </citation>
    <scope>IDENTIFICATION</scope>
</reference>
<dbReference type="CDD" id="cd06464">
    <property type="entry name" value="ACD_sHsps-like"/>
    <property type="match status" value="1"/>
</dbReference>
<dbReference type="EnsemblPlants" id="AUR62021735-RA">
    <property type="protein sequence ID" value="AUR62021735-RA:cds"/>
    <property type="gene ID" value="AUR62021735"/>
</dbReference>
<evidence type="ECO:0000256" key="3">
    <source>
        <dbReference type="SAM" id="MobiDB-lite"/>
    </source>
</evidence>
<comment type="similarity">
    <text evidence="1 2">Belongs to the small heat shock protein (HSP20) family.</text>
</comment>
<dbReference type="InterPro" id="IPR008978">
    <property type="entry name" value="HSP20-like_chaperone"/>
</dbReference>
<evidence type="ECO:0000256" key="1">
    <source>
        <dbReference type="PROSITE-ProRule" id="PRU00285"/>
    </source>
</evidence>
<dbReference type="OMA" id="WADKAST"/>
<sequence length="303" mass="32882">MADFTRRRWTTPRIAVPRRGPVDEEINPSSGWTNDFPGFHCLLVNLPGFNEDDIKLNVDESGIVVVSGRRKVSDEKQEHFEKTFNVPEDGDVNNIKKIFDGATLRVRIPKVANSEENKPSSADGTSTNNINPEATKDTTESDMIPSESPAPSNGETENRKEASFIPSLGSIKEGKPVESNKEAKSPTPNNGTNGAAIVDANDSRASNSDTNEQKEIATKNKEPDNSVVSGESGDTKEKKEEPFKSPPKEEGNKEPKKGGDQEEKSSKASVLGRIAENKGILLASIISFTLGVLLSHKMHPSST</sequence>
<dbReference type="SMR" id="A0A803M1A3"/>
<dbReference type="SUPFAM" id="SSF49764">
    <property type="entry name" value="HSP20-like chaperones"/>
    <property type="match status" value="1"/>
</dbReference>
<keyword evidence="6" id="KW-1185">Reference proteome</keyword>
<dbReference type="Gramene" id="AUR62021735-RA">
    <property type="protein sequence ID" value="AUR62021735-RA:cds"/>
    <property type="gene ID" value="AUR62021735"/>
</dbReference>
<dbReference type="OrthoDB" id="1431247at2759"/>
<dbReference type="Pfam" id="PF00011">
    <property type="entry name" value="HSP20"/>
    <property type="match status" value="1"/>
</dbReference>
<dbReference type="InterPro" id="IPR002068">
    <property type="entry name" value="A-crystallin/Hsp20_dom"/>
</dbReference>
<gene>
    <name evidence="5" type="primary">LOC110726246</name>
</gene>
<feature type="compositionally biased region" description="Polar residues" evidence="3">
    <location>
        <begin position="119"/>
        <end position="132"/>
    </location>
</feature>
<dbReference type="Gene3D" id="2.60.40.790">
    <property type="match status" value="1"/>
</dbReference>
<feature type="compositionally biased region" description="Basic and acidic residues" evidence="3">
    <location>
        <begin position="211"/>
        <end position="224"/>
    </location>
</feature>